<organism evidence="1 2">
    <name type="scientific">Hyella patelloides LEGE 07179</name>
    <dbReference type="NCBI Taxonomy" id="945734"/>
    <lineage>
        <taxon>Bacteria</taxon>
        <taxon>Bacillati</taxon>
        <taxon>Cyanobacteriota</taxon>
        <taxon>Cyanophyceae</taxon>
        <taxon>Pleurocapsales</taxon>
        <taxon>Hyellaceae</taxon>
        <taxon>Hyella</taxon>
    </lineage>
</organism>
<gene>
    <name evidence="1" type="ORF">H1P_3330001</name>
</gene>
<dbReference type="Proteomes" id="UP000320055">
    <property type="component" value="Unassembled WGS sequence"/>
</dbReference>
<sequence length="140" mass="16539">MRRVIPPIDSTKERVLNCSTSNDLIKLLADNKASEPEINWLRENYLSISEKQQLTLIENSTQGNLFKVPEPTPRGEIVEYRLSEIIESIDHEMKRLGWSKEQGRQHLMEKYNKKSRIHLSDNELLEFWEYLKNLSRKKGN</sequence>
<reference evidence="1 2" key="1">
    <citation type="submission" date="2019-01" db="EMBL/GenBank/DDBJ databases">
        <authorList>
            <person name="Brito A."/>
        </authorList>
    </citation>
    <scope>NUCLEOTIDE SEQUENCE [LARGE SCALE GENOMIC DNA]</scope>
    <source>
        <strain evidence="1">1</strain>
    </source>
</reference>
<proteinExistence type="predicted"/>
<evidence type="ECO:0000313" key="1">
    <source>
        <dbReference type="EMBL" id="VEP15416.1"/>
    </source>
</evidence>
<protein>
    <submittedName>
        <fullName evidence="1">Uncharacterized protein</fullName>
    </submittedName>
</protein>
<evidence type="ECO:0000313" key="2">
    <source>
        <dbReference type="Proteomes" id="UP000320055"/>
    </source>
</evidence>
<keyword evidence="2" id="KW-1185">Reference proteome</keyword>
<dbReference type="AlphaFoldDB" id="A0A563VVI6"/>
<dbReference type="EMBL" id="CAACVJ010000261">
    <property type="protein sequence ID" value="VEP15416.1"/>
    <property type="molecule type" value="Genomic_DNA"/>
</dbReference>
<accession>A0A563VVI6</accession>
<name>A0A563VVI6_9CYAN</name>